<evidence type="ECO:0000256" key="5">
    <source>
        <dbReference type="ARBA" id="ARBA00022840"/>
    </source>
</evidence>
<proteinExistence type="inferred from homology"/>
<evidence type="ECO:0000313" key="11">
    <source>
        <dbReference type="EMBL" id="KAG2451778.1"/>
    </source>
</evidence>
<dbReference type="EC" id="5.6.2.4" evidence="7"/>
<feature type="compositionally biased region" description="Polar residues" evidence="8">
    <location>
        <begin position="1"/>
        <end position="10"/>
    </location>
</feature>
<dbReference type="GO" id="GO:0003676">
    <property type="term" value="F:nucleic acid binding"/>
    <property type="evidence" value="ECO:0007669"/>
    <property type="project" value="InterPro"/>
</dbReference>
<reference evidence="11" key="1">
    <citation type="journal article" date="2020" name="bioRxiv">
        <title>Comparative genomics of Chlamydomonas.</title>
        <authorList>
            <person name="Craig R.J."/>
            <person name="Hasan A.R."/>
            <person name="Ness R.W."/>
            <person name="Keightley P.D."/>
        </authorList>
    </citation>
    <scope>NUCLEOTIDE SEQUENCE</scope>
    <source>
        <strain evidence="11">CCAP 11/173</strain>
    </source>
</reference>
<dbReference type="Gene3D" id="3.40.50.300">
    <property type="entry name" value="P-loop containing nucleotide triphosphate hydrolases"/>
    <property type="match status" value="2"/>
</dbReference>
<dbReference type="InterPro" id="IPR011545">
    <property type="entry name" value="DEAD/DEAH_box_helicase_dom"/>
</dbReference>
<dbReference type="EMBL" id="JAEHOD010000007">
    <property type="protein sequence ID" value="KAG2451778.1"/>
    <property type="molecule type" value="Genomic_DNA"/>
</dbReference>
<dbReference type="GO" id="GO:0043138">
    <property type="term" value="F:3'-5' DNA helicase activity"/>
    <property type="evidence" value="ECO:0007669"/>
    <property type="project" value="UniProtKB-EC"/>
</dbReference>
<feature type="domain" description="Helicase C-terminal" evidence="10">
    <location>
        <begin position="263"/>
        <end position="418"/>
    </location>
</feature>
<feature type="region of interest" description="Disordered" evidence="8">
    <location>
        <begin position="1"/>
        <end position="21"/>
    </location>
</feature>
<dbReference type="PROSITE" id="PS51192">
    <property type="entry name" value="HELICASE_ATP_BIND_1"/>
    <property type="match status" value="1"/>
</dbReference>
<feature type="compositionally biased region" description="Gly residues" evidence="8">
    <location>
        <begin position="603"/>
        <end position="614"/>
    </location>
</feature>
<dbReference type="OrthoDB" id="10261556at2759"/>
<dbReference type="FunFam" id="3.40.50.300:FF:001389">
    <property type="entry name" value="ATP-dependent DNA helicase RecQ"/>
    <property type="match status" value="1"/>
</dbReference>
<evidence type="ECO:0000256" key="3">
    <source>
        <dbReference type="ARBA" id="ARBA00022801"/>
    </source>
</evidence>
<evidence type="ECO:0000256" key="4">
    <source>
        <dbReference type="ARBA" id="ARBA00022806"/>
    </source>
</evidence>
<evidence type="ECO:0000259" key="9">
    <source>
        <dbReference type="PROSITE" id="PS51192"/>
    </source>
</evidence>
<dbReference type="InterPro" id="IPR014001">
    <property type="entry name" value="Helicase_ATP-bd"/>
</dbReference>
<feature type="region of interest" description="Disordered" evidence="8">
    <location>
        <begin position="870"/>
        <end position="891"/>
    </location>
</feature>
<evidence type="ECO:0000256" key="8">
    <source>
        <dbReference type="SAM" id="MobiDB-lite"/>
    </source>
</evidence>
<evidence type="ECO:0000256" key="1">
    <source>
        <dbReference type="ARBA" id="ARBA00005446"/>
    </source>
</evidence>
<feature type="compositionally biased region" description="Gly residues" evidence="8">
    <location>
        <begin position="471"/>
        <end position="489"/>
    </location>
</feature>
<feature type="compositionally biased region" description="Basic and acidic residues" evidence="8">
    <location>
        <begin position="11"/>
        <end position="21"/>
    </location>
</feature>
<dbReference type="GO" id="GO:0016787">
    <property type="term" value="F:hydrolase activity"/>
    <property type="evidence" value="ECO:0007669"/>
    <property type="project" value="UniProtKB-KW"/>
</dbReference>
<keyword evidence="3" id="KW-0378">Hydrolase</keyword>
<dbReference type="GO" id="GO:0005694">
    <property type="term" value="C:chromosome"/>
    <property type="evidence" value="ECO:0007669"/>
    <property type="project" value="TreeGrafter"/>
</dbReference>
<dbReference type="InterPro" id="IPR004589">
    <property type="entry name" value="DNA_helicase_ATP-dep_RecQ"/>
</dbReference>
<dbReference type="InterPro" id="IPR036388">
    <property type="entry name" value="WH-like_DNA-bd_sf"/>
</dbReference>
<feature type="compositionally biased region" description="Low complexity" evidence="8">
    <location>
        <begin position="460"/>
        <end position="470"/>
    </location>
</feature>
<dbReference type="CDD" id="cd17920">
    <property type="entry name" value="DEXHc_RecQ"/>
    <property type="match status" value="1"/>
</dbReference>
<dbReference type="GO" id="GO:0000724">
    <property type="term" value="P:double-strand break repair via homologous recombination"/>
    <property type="evidence" value="ECO:0007669"/>
    <property type="project" value="TreeGrafter"/>
</dbReference>
<dbReference type="NCBIfam" id="TIGR00614">
    <property type="entry name" value="recQ_fam"/>
    <property type="match status" value="1"/>
</dbReference>
<protein>
    <recommendedName>
        <fullName evidence="7">DNA 3'-5' helicase</fullName>
        <ecNumber evidence="7">5.6.2.4</ecNumber>
    </recommendedName>
</protein>
<dbReference type="Proteomes" id="UP000613740">
    <property type="component" value="Unassembled WGS sequence"/>
</dbReference>
<gene>
    <name evidence="11" type="ORF">HYH02_003556</name>
</gene>
<dbReference type="SMART" id="SM00487">
    <property type="entry name" value="DEXDc"/>
    <property type="match status" value="1"/>
</dbReference>
<feature type="compositionally biased region" description="Basic and acidic residues" evidence="8">
    <location>
        <begin position="400"/>
        <end position="410"/>
    </location>
</feature>
<feature type="region of interest" description="Disordered" evidence="8">
    <location>
        <begin position="600"/>
        <end position="658"/>
    </location>
</feature>
<organism evidence="11 12">
    <name type="scientific">Chlamydomonas schloesseri</name>
    <dbReference type="NCBI Taxonomy" id="2026947"/>
    <lineage>
        <taxon>Eukaryota</taxon>
        <taxon>Viridiplantae</taxon>
        <taxon>Chlorophyta</taxon>
        <taxon>core chlorophytes</taxon>
        <taxon>Chlorophyceae</taxon>
        <taxon>CS clade</taxon>
        <taxon>Chlamydomonadales</taxon>
        <taxon>Chlamydomonadaceae</taxon>
        <taxon>Chlamydomonas</taxon>
    </lineage>
</organism>
<dbReference type="PANTHER" id="PTHR13710:SF155">
    <property type="entry name" value="ATP-DEPENDENT DNA HELICASE Q-LIKE 3"/>
    <property type="match status" value="1"/>
</dbReference>
<sequence length="968" mass="97290">MSKRSLSFSPTEHDSIAKRPNVRENNRQKALCLLKKYYGFDAFRGKQEDAVLSAMAGQDALVIMPTGGGKTLCYVIPALAQPGLAVVVSPLLALMQDQVNNLKAVGVPAAQLSSALPAAQREAILTDLGGGGGGGGEGGSGMSAPSLKLLLVTPELLAASKKFRYVLRRLHSARLVSLFAIDESHCISTWGHDFRPAYRQLGSLRSDYPGVPIMALTATAASQVQDDICKQLRLQSPLRLCASFNRPNISYSVRYLDVEGAGEAEALVRLLTERRRAAGGVLPCSIVYATKRDTCEDVAARLCRDGLAAAAYHGQMGDAKKREVLAKWQADEVPVVVATIAFGMGIDKAGVRLVVHLNLPSSLEGFYQEAGRAGRDGAPAESVLFYSREARRRMDYVLEKEQEKAAREGGAKGPKGPGGGAAADDSSAGGGFVTAAAAARAAAVAAVAAVKAGEGGAGGANSSPTAAAGAGAKGAGGHGVDSGRSGGGSGDDDDSPSAASAAAGPSAAEDAAVKKTAWQVGAWPGAQAFGRVVDWALAPRCRRRALLAHFGEALQPAGAPCAGTGNGEAAGCDVCRDREAVLAALEALKQQELAAAAQRQAGGWWGKGGGGGGKKGGDDEEADMFAVRGGGGGGGDDDGGGGQRADKDEGPGVYNAGRHDEVPVSAATASAARAAAAAARSAAGGQVNSAYFDALEAREREHERRQQRGGGDIVDRMLSAVGGGGGGGGASAAAVAAPPPDEGARANARNKLAGALAGNVACAGLEPDLLQRLAAAVEAEVYGNGHVPRQQYTSRMAGLLSRARAAPSALALLPQAPPAAAAAEGSPAGSGASGGGAVVAALSAAAAAPLLPALLQGEVAAVEAVMQPAASPADSPAQPQARAPAPLDRPTKDRLLGRLRCLAAVAVGVEAVAAGGVGRRLAALGKLGKQQAGSGGVGPGPGPEVVELADAARGVVAAWKRQLPERAQ</sequence>
<dbReference type="PANTHER" id="PTHR13710">
    <property type="entry name" value="DNA HELICASE RECQ FAMILY MEMBER"/>
    <property type="match status" value="1"/>
</dbReference>
<dbReference type="AlphaFoldDB" id="A0A836B9Q7"/>
<dbReference type="Pfam" id="PF00271">
    <property type="entry name" value="Helicase_C"/>
    <property type="match status" value="1"/>
</dbReference>
<feature type="compositionally biased region" description="Low complexity" evidence="8">
    <location>
        <begin position="870"/>
        <end position="888"/>
    </location>
</feature>
<dbReference type="GO" id="GO:0005524">
    <property type="term" value="F:ATP binding"/>
    <property type="evidence" value="ECO:0007669"/>
    <property type="project" value="UniProtKB-KW"/>
</dbReference>
<evidence type="ECO:0000256" key="2">
    <source>
        <dbReference type="ARBA" id="ARBA00022741"/>
    </source>
</evidence>
<comment type="similarity">
    <text evidence="1">Belongs to the helicase family. RecQ subfamily.</text>
</comment>
<feature type="region of interest" description="Disordered" evidence="8">
    <location>
        <begin position="454"/>
        <end position="506"/>
    </location>
</feature>
<comment type="caution">
    <text evidence="11">The sequence shown here is derived from an EMBL/GenBank/DDBJ whole genome shotgun (WGS) entry which is preliminary data.</text>
</comment>
<dbReference type="Pfam" id="PF00270">
    <property type="entry name" value="DEAD"/>
    <property type="match status" value="1"/>
</dbReference>
<dbReference type="InterPro" id="IPR027417">
    <property type="entry name" value="P-loop_NTPase"/>
</dbReference>
<dbReference type="Gene3D" id="1.10.10.10">
    <property type="entry name" value="Winged helix-like DNA-binding domain superfamily/Winged helix DNA-binding domain"/>
    <property type="match status" value="1"/>
</dbReference>
<feature type="compositionally biased region" description="Gly residues" evidence="8">
    <location>
        <begin position="411"/>
        <end position="421"/>
    </location>
</feature>
<evidence type="ECO:0000313" key="12">
    <source>
        <dbReference type="Proteomes" id="UP000613740"/>
    </source>
</evidence>
<evidence type="ECO:0000259" key="10">
    <source>
        <dbReference type="PROSITE" id="PS51194"/>
    </source>
</evidence>
<dbReference type="GO" id="GO:0009378">
    <property type="term" value="F:four-way junction helicase activity"/>
    <property type="evidence" value="ECO:0007669"/>
    <property type="project" value="TreeGrafter"/>
</dbReference>
<evidence type="ECO:0000256" key="6">
    <source>
        <dbReference type="ARBA" id="ARBA00034617"/>
    </source>
</evidence>
<dbReference type="GO" id="GO:0005737">
    <property type="term" value="C:cytoplasm"/>
    <property type="evidence" value="ECO:0007669"/>
    <property type="project" value="TreeGrafter"/>
</dbReference>
<evidence type="ECO:0000256" key="7">
    <source>
        <dbReference type="ARBA" id="ARBA00034808"/>
    </source>
</evidence>
<dbReference type="InterPro" id="IPR001650">
    <property type="entry name" value="Helicase_C-like"/>
</dbReference>
<dbReference type="SMART" id="SM00490">
    <property type="entry name" value="HELICc"/>
    <property type="match status" value="1"/>
</dbReference>
<keyword evidence="12" id="KW-1185">Reference proteome</keyword>
<feature type="compositionally biased region" description="Low complexity" evidence="8">
    <location>
        <begin position="496"/>
        <end position="506"/>
    </location>
</feature>
<keyword evidence="5" id="KW-0067">ATP-binding</keyword>
<keyword evidence="2" id="KW-0547">Nucleotide-binding</keyword>
<name>A0A836B9Q7_9CHLO</name>
<keyword evidence="4" id="KW-0347">Helicase</keyword>
<dbReference type="SUPFAM" id="SSF52540">
    <property type="entry name" value="P-loop containing nucleoside triphosphate hydrolases"/>
    <property type="match status" value="1"/>
</dbReference>
<comment type="catalytic activity">
    <reaction evidence="6">
        <text>Couples ATP hydrolysis with the unwinding of duplex DNA by translocating in the 3'-5' direction.</text>
        <dbReference type="EC" id="5.6.2.4"/>
    </reaction>
</comment>
<accession>A0A836B9Q7</accession>
<feature type="domain" description="Helicase ATP-binding" evidence="9">
    <location>
        <begin position="51"/>
        <end position="238"/>
    </location>
</feature>
<dbReference type="PROSITE" id="PS51194">
    <property type="entry name" value="HELICASE_CTER"/>
    <property type="match status" value="1"/>
</dbReference>
<feature type="region of interest" description="Disordered" evidence="8">
    <location>
        <begin position="400"/>
        <end position="427"/>
    </location>
</feature>